<dbReference type="Proteomes" id="UP000016662">
    <property type="component" value="Unassembled WGS sequence"/>
</dbReference>
<protein>
    <submittedName>
        <fullName evidence="2">Uncharacterized protein</fullName>
    </submittedName>
</protein>
<dbReference type="STRING" id="411473.RUMCAL_02994"/>
<dbReference type="eggNOG" id="COG5341">
    <property type="taxonomic scope" value="Bacteria"/>
</dbReference>
<reference evidence="2 3" key="1">
    <citation type="submission" date="2013-07" db="EMBL/GenBank/DDBJ databases">
        <authorList>
            <person name="Weinstock G."/>
            <person name="Sodergren E."/>
            <person name="Wylie T."/>
            <person name="Fulton L."/>
            <person name="Fulton R."/>
            <person name="Fronick C."/>
            <person name="O'Laughlin M."/>
            <person name="Godfrey J."/>
            <person name="Miner T."/>
            <person name="Herter B."/>
            <person name="Appelbaum E."/>
            <person name="Cordes M."/>
            <person name="Lek S."/>
            <person name="Wollam A."/>
            <person name="Pepin K.H."/>
            <person name="Palsikar V.B."/>
            <person name="Mitreva M."/>
            <person name="Wilson R.K."/>
        </authorList>
    </citation>
    <scope>NUCLEOTIDE SEQUENCE [LARGE SCALE GENOMIC DNA]</scope>
    <source>
        <strain evidence="2 3">ATCC 27760</strain>
    </source>
</reference>
<keyword evidence="1" id="KW-0812">Transmembrane</keyword>
<evidence type="ECO:0000313" key="3">
    <source>
        <dbReference type="Proteomes" id="UP000016662"/>
    </source>
</evidence>
<gene>
    <name evidence="2" type="ORF">RUMCAL_02994</name>
</gene>
<dbReference type="RefSeq" id="WP_021681185.1">
    <property type="nucleotide sequence ID" value="NZ_KI260336.1"/>
</dbReference>
<keyword evidence="1" id="KW-0472">Membrane</keyword>
<dbReference type="HOGENOM" id="CLU_130936_1_2_9"/>
<feature type="transmembrane region" description="Helical" evidence="1">
    <location>
        <begin position="6"/>
        <end position="26"/>
    </location>
</feature>
<dbReference type="InterPro" id="IPR038690">
    <property type="entry name" value="NusG_2_sf"/>
</dbReference>
<dbReference type="OrthoDB" id="47603at2"/>
<evidence type="ECO:0000256" key="1">
    <source>
        <dbReference type="SAM" id="Phobius"/>
    </source>
</evidence>
<organism evidence="2 3">
    <name type="scientific">Ruminococcus callidus ATCC 27760</name>
    <dbReference type="NCBI Taxonomy" id="411473"/>
    <lineage>
        <taxon>Bacteria</taxon>
        <taxon>Bacillati</taxon>
        <taxon>Bacillota</taxon>
        <taxon>Clostridia</taxon>
        <taxon>Eubacteriales</taxon>
        <taxon>Oscillospiraceae</taxon>
        <taxon>Ruminococcus</taxon>
    </lineage>
</organism>
<dbReference type="EMBL" id="AWVF01000388">
    <property type="protein sequence ID" value="ERJ89220.1"/>
    <property type="molecule type" value="Genomic_DNA"/>
</dbReference>
<dbReference type="AlphaFoldDB" id="U2KAU4"/>
<dbReference type="CDD" id="cd09846">
    <property type="entry name" value="DUF1312"/>
    <property type="match status" value="1"/>
</dbReference>
<name>U2KAU4_9FIRM</name>
<dbReference type="Pfam" id="PF07009">
    <property type="entry name" value="NusG_II"/>
    <property type="match status" value="1"/>
</dbReference>
<dbReference type="GeneID" id="93693772"/>
<accession>U2KAU4</accession>
<keyword evidence="1" id="KW-1133">Transmembrane helix</keyword>
<dbReference type="PATRIC" id="fig|411473.3.peg.2515"/>
<dbReference type="Gene3D" id="2.60.320.10">
    <property type="entry name" value="N-utilization substance G protein NusG, insert domain"/>
    <property type="match status" value="1"/>
</dbReference>
<keyword evidence="3" id="KW-1185">Reference proteome</keyword>
<sequence length="126" mass="13846">MKKTLILIGITVVLLGSGILGSLYVMHHKQPEKIARIYQQDNLLYEIDLSTVKKSYTLTIDGENGAENVILVEPNQISMQSATCPDHLCVKQGAISDGILPIVCLPNHIRISIASDEEGSYDVQVR</sequence>
<comment type="caution">
    <text evidence="2">The sequence shown here is derived from an EMBL/GenBank/DDBJ whole genome shotgun (WGS) entry which is preliminary data.</text>
</comment>
<evidence type="ECO:0000313" key="2">
    <source>
        <dbReference type="EMBL" id="ERJ89220.1"/>
    </source>
</evidence>
<proteinExistence type="predicted"/>